<dbReference type="KEGG" id="nvi:103316537"/>
<organism evidence="1 2">
    <name type="scientific">Nasonia vitripennis</name>
    <name type="common">Parasitic wasp</name>
    <dbReference type="NCBI Taxonomy" id="7425"/>
    <lineage>
        <taxon>Eukaryota</taxon>
        <taxon>Metazoa</taxon>
        <taxon>Ecdysozoa</taxon>
        <taxon>Arthropoda</taxon>
        <taxon>Hexapoda</taxon>
        <taxon>Insecta</taxon>
        <taxon>Pterygota</taxon>
        <taxon>Neoptera</taxon>
        <taxon>Endopterygota</taxon>
        <taxon>Hymenoptera</taxon>
        <taxon>Apocrita</taxon>
        <taxon>Proctotrupomorpha</taxon>
        <taxon>Chalcidoidea</taxon>
        <taxon>Pteromalidae</taxon>
        <taxon>Pteromalinae</taxon>
        <taxon>Nasonia</taxon>
    </lineage>
</organism>
<dbReference type="AlphaFoldDB" id="A0A7M7QGY5"/>
<sequence>MDDIEKAIARAAKYRYKLYNNTYITKEKRLELCTDIADIVNLRLKTRLSGTEVRDIWSKLRRRFSIRMTDNDMIVHQHLIYLKDYVITKNIDNVDQQSERRQCSKECYKYATSQAMKSILIVIILKLIVDHHQQIVQLIMDHHQQMISFIKLKLNHRAKMKLLQLALSKNPMVKSTLIYPQ</sequence>
<dbReference type="Proteomes" id="UP000002358">
    <property type="component" value="Chromosome 1"/>
</dbReference>
<name>A0A7M7QGY5_NASVI</name>
<proteinExistence type="predicted"/>
<reference evidence="1" key="1">
    <citation type="submission" date="2021-01" db="UniProtKB">
        <authorList>
            <consortium name="EnsemblMetazoa"/>
        </authorList>
    </citation>
    <scope>IDENTIFICATION</scope>
</reference>
<evidence type="ECO:0000313" key="1">
    <source>
        <dbReference type="EnsemblMetazoa" id="XP_031787555"/>
    </source>
</evidence>
<keyword evidence="2" id="KW-1185">Reference proteome</keyword>
<protein>
    <submittedName>
        <fullName evidence="1">Uncharacterized protein</fullName>
    </submittedName>
</protein>
<dbReference type="SMR" id="A0A7M7QGY5"/>
<accession>A0A7M7QGY5</accession>
<dbReference type="GeneID" id="103316537"/>
<evidence type="ECO:0000313" key="2">
    <source>
        <dbReference type="Proteomes" id="UP000002358"/>
    </source>
</evidence>
<dbReference type="EnsemblMetazoa" id="XM_031931695">
    <property type="protein sequence ID" value="XP_031787555"/>
    <property type="gene ID" value="LOC103316537"/>
</dbReference>
<dbReference type="EnsemblMetazoa" id="XM_008210634">
    <property type="protein sequence ID" value="XP_008208856"/>
    <property type="gene ID" value="LOC103316537"/>
</dbReference>
<dbReference type="InParanoid" id="A0A7M7QGY5"/>
<dbReference type="RefSeq" id="XP_031787555.1">
    <property type="nucleotide sequence ID" value="XM_031931695.2"/>
</dbReference>
<dbReference type="RefSeq" id="XP_008208856.1">
    <property type="nucleotide sequence ID" value="XM_008210634.4"/>
</dbReference>